<keyword evidence="2" id="KW-1185">Reference proteome</keyword>
<reference evidence="1" key="1">
    <citation type="journal article" date="2019" name="Environ. Microbiol.">
        <title>Fungal ecological strategies reflected in gene transcription - a case study of two litter decomposers.</title>
        <authorList>
            <person name="Barbi F."/>
            <person name="Kohler A."/>
            <person name="Barry K."/>
            <person name="Baskaran P."/>
            <person name="Daum C."/>
            <person name="Fauchery L."/>
            <person name="Ihrmark K."/>
            <person name="Kuo A."/>
            <person name="LaButti K."/>
            <person name="Lipzen A."/>
            <person name="Morin E."/>
            <person name="Grigoriev I.V."/>
            <person name="Henrissat B."/>
            <person name="Lindahl B."/>
            <person name="Martin F."/>
        </authorList>
    </citation>
    <scope>NUCLEOTIDE SEQUENCE</scope>
    <source>
        <strain evidence="1">JB14</strain>
    </source>
</reference>
<dbReference type="OrthoDB" id="3046222at2759"/>
<proteinExistence type="predicted"/>
<evidence type="ECO:0000313" key="1">
    <source>
        <dbReference type="EMBL" id="KAE9400087.1"/>
    </source>
</evidence>
<organism evidence="1 2">
    <name type="scientific">Gymnopus androsaceus JB14</name>
    <dbReference type="NCBI Taxonomy" id="1447944"/>
    <lineage>
        <taxon>Eukaryota</taxon>
        <taxon>Fungi</taxon>
        <taxon>Dikarya</taxon>
        <taxon>Basidiomycota</taxon>
        <taxon>Agaricomycotina</taxon>
        <taxon>Agaricomycetes</taxon>
        <taxon>Agaricomycetidae</taxon>
        <taxon>Agaricales</taxon>
        <taxon>Marasmiineae</taxon>
        <taxon>Omphalotaceae</taxon>
        <taxon>Gymnopus</taxon>
    </lineage>
</organism>
<name>A0A6A4HSZ7_9AGAR</name>
<dbReference type="Proteomes" id="UP000799118">
    <property type="component" value="Unassembled WGS sequence"/>
</dbReference>
<dbReference type="AlphaFoldDB" id="A0A6A4HSZ7"/>
<protein>
    <submittedName>
        <fullName evidence="1">Uncharacterized protein</fullName>
    </submittedName>
</protein>
<sequence length="327" mass="37230">MSYTWLNPATTKKVPLSPAALDEWYSDLTDKKNPPSDPDSLHFGAAYLLRVIMPSLYQLQTEWMRSQFLDDRSFDRPLNGLLSDAAHKYWESPDGKLIVTSIFNKLMLKWVPVLFIYSDGTTVDHYEYHFLILIKSIVREAQEKKIDITDEIFAMVVDFSIPQCQGLPKAFMQFFLAQVDDIWTADELNAAVSGLLKGCEYYYQKAVTCLSHISSVIPPGEKSDFFRKCKNLLTVGEEEFFQTVADIRRKWPLNCMTQMTSALSAKLPSTKNAEEAMHATIYRGVGKGHTLFDGLDGLLATEKYYHQQFEAKQLMAPIAYQPDGLTT</sequence>
<gene>
    <name evidence="1" type="ORF">BT96DRAFT_993402</name>
</gene>
<evidence type="ECO:0000313" key="2">
    <source>
        <dbReference type="Proteomes" id="UP000799118"/>
    </source>
</evidence>
<dbReference type="EMBL" id="ML769461">
    <property type="protein sequence ID" value="KAE9400087.1"/>
    <property type="molecule type" value="Genomic_DNA"/>
</dbReference>
<accession>A0A6A4HSZ7</accession>